<dbReference type="SMART" id="SM00558">
    <property type="entry name" value="JmjC"/>
    <property type="match status" value="1"/>
</dbReference>
<dbReference type="Proteomes" id="UP000007148">
    <property type="component" value="Unassembled WGS sequence"/>
</dbReference>
<dbReference type="HOGENOM" id="CLU_001442_1_2_1"/>
<dbReference type="SUPFAM" id="SSF51197">
    <property type="entry name" value="Clavaminate synthase-like"/>
    <property type="match status" value="1"/>
</dbReference>
<feature type="compositionally biased region" description="Basic and acidic residues" evidence="1">
    <location>
        <begin position="194"/>
        <end position="218"/>
    </location>
</feature>
<feature type="compositionally biased region" description="Polar residues" evidence="1">
    <location>
        <begin position="230"/>
        <end position="246"/>
    </location>
</feature>
<feature type="compositionally biased region" description="Polar residues" evidence="1">
    <location>
        <begin position="253"/>
        <end position="269"/>
    </location>
</feature>
<name>G4TNF4_SERID</name>
<organism evidence="4 5">
    <name type="scientific">Serendipita indica (strain DSM 11827)</name>
    <name type="common">Root endophyte fungus</name>
    <name type="synonym">Piriformospora indica</name>
    <dbReference type="NCBI Taxonomy" id="1109443"/>
    <lineage>
        <taxon>Eukaryota</taxon>
        <taxon>Fungi</taxon>
        <taxon>Dikarya</taxon>
        <taxon>Basidiomycota</taxon>
        <taxon>Agaricomycotina</taxon>
        <taxon>Agaricomycetes</taxon>
        <taxon>Sebacinales</taxon>
        <taxon>Serendipitaceae</taxon>
        <taxon>Serendipita</taxon>
    </lineage>
</organism>
<dbReference type="GO" id="GO:0016829">
    <property type="term" value="F:lyase activity"/>
    <property type="evidence" value="ECO:0007669"/>
    <property type="project" value="UniProtKB-KW"/>
</dbReference>
<reference evidence="4 5" key="1">
    <citation type="journal article" date="2011" name="PLoS Pathog.">
        <title>Endophytic Life Strategies Decoded by Genome and Transcriptome Analyses of the Mutualistic Root Symbiont Piriformospora indica.</title>
        <authorList>
            <person name="Zuccaro A."/>
            <person name="Lahrmann U."/>
            <person name="Guldener U."/>
            <person name="Langen G."/>
            <person name="Pfiffi S."/>
            <person name="Biedenkopf D."/>
            <person name="Wong P."/>
            <person name="Samans B."/>
            <person name="Grimm C."/>
            <person name="Basiewicz M."/>
            <person name="Murat C."/>
            <person name="Martin F."/>
            <person name="Kogel K.H."/>
        </authorList>
    </citation>
    <scope>NUCLEOTIDE SEQUENCE [LARGE SCALE GENOMIC DNA]</scope>
    <source>
        <strain evidence="4 5">DSM 11827</strain>
    </source>
</reference>
<proteinExistence type="predicted"/>
<gene>
    <name evidence="4" type="ORF">PIIN_06783</name>
</gene>
<dbReference type="PANTHER" id="PTHR10694">
    <property type="entry name" value="LYSINE-SPECIFIC DEMETHYLASE"/>
    <property type="match status" value="1"/>
</dbReference>
<evidence type="ECO:0000313" key="4">
    <source>
        <dbReference type="EMBL" id="CCA72847.1"/>
    </source>
</evidence>
<dbReference type="PROSITE" id="PS51183">
    <property type="entry name" value="JMJN"/>
    <property type="match status" value="1"/>
</dbReference>
<dbReference type="PROSITE" id="PS51184">
    <property type="entry name" value="JMJC"/>
    <property type="match status" value="1"/>
</dbReference>
<dbReference type="GO" id="GO:0032454">
    <property type="term" value="F:histone H3K9 demethylase activity"/>
    <property type="evidence" value="ECO:0007669"/>
    <property type="project" value="TreeGrafter"/>
</dbReference>
<evidence type="ECO:0000256" key="1">
    <source>
        <dbReference type="SAM" id="MobiDB-lite"/>
    </source>
</evidence>
<feature type="domain" description="JmjN" evidence="2">
    <location>
        <begin position="74"/>
        <end position="115"/>
    </location>
</feature>
<dbReference type="SMART" id="SM00545">
    <property type="entry name" value="JmjN"/>
    <property type="match status" value="1"/>
</dbReference>
<keyword evidence="5" id="KW-1185">Reference proteome</keyword>
<dbReference type="eggNOG" id="KOG0958">
    <property type="taxonomic scope" value="Eukaryota"/>
</dbReference>
<dbReference type="PANTHER" id="PTHR10694:SF7">
    <property type="entry name" value="[HISTONE H3]-TRIMETHYL-L-LYSINE(9) DEMETHYLASE"/>
    <property type="match status" value="1"/>
</dbReference>
<dbReference type="Pfam" id="PF02375">
    <property type="entry name" value="JmjN"/>
    <property type="match status" value="1"/>
</dbReference>
<evidence type="ECO:0000259" key="3">
    <source>
        <dbReference type="PROSITE" id="PS51184"/>
    </source>
</evidence>
<keyword evidence="4" id="KW-0456">Lyase</keyword>
<dbReference type="OrthoDB" id="9547406at2759"/>
<comment type="caution">
    <text evidence="4">The sequence shown here is derived from an EMBL/GenBank/DDBJ whole genome shotgun (WGS) entry which is preliminary data.</text>
</comment>
<dbReference type="STRING" id="1109443.G4TNF4"/>
<dbReference type="Gene3D" id="2.60.120.650">
    <property type="entry name" value="Cupin"/>
    <property type="match status" value="2"/>
</dbReference>
<dbReference type="Pfam" id="PF02373">
    <property type="entry name" value="JmjC"/>
    <property type="match status" value="1"/>
</dbReference>
<evidence type="ECO:0000313" key="5">
    <source>
        <dbReference type="Proteomes" id="UP000007148"/>
    </source>
</evidence>
<sequence>MSVNVSSSRDWIKARPDHCRAWLAIMEEPSTPAPIPPLEVRFVQPHHFYNNAEIKLNESQRLTPMEDPLAARGTPVFKPTWEEFYDFEKYMEAIAPWGLRSGIVKVIPPAEWKAGLPDVRQRLDEIKIRHPIEQNMVGISGLFRQQNIEKRRVYSLREWFEIGMSEELRSPGIDAVNKDRSTAPTHSVRKAKPARKELSSASEKTESHMNATKEEPSADLKMASPRRSKPSVQQLESVSPRLNTPSAMDPSAANISEAATPSVDPSSQPGDAVMSSAPPETITSEDAERIAAEQLKIAIAKQRKAERAAQRSDLDAVFLANFDPETSWLPPGTSAADFASPEFAAALERLYWRNCGLGKAAMYGADMPGSLFSDHTGQKAPGKLYKGVKGMEGPIPWDVSNLPSALSRLIPRGKKIQGVNTPYLYLGMWRATFAWHVEDMDLYSINYIHWGAPKHWYAVPQARANALEGVMKQFFPSDKNGCPQFLRHKSYLASPTALKSASIKPNTLVQTAGEFVITYPRGYHAGFNMGINCAESVNFALDSWLELGRKARFCRCVSDSVQIDVDALLAEKARIEQEEQAGIRRPAVEPRMAKLHAGPPPQAHIAPAGAPRPRKRKHSDIHGDPLSLPAPFFCIPFQEEEV</sequence>
<dbReference type="GO" id="GO:0000785">
    <property type="term" value="C:chromatin"/>
    <property type="evidence" value="ECO:0007669"/>
    <property type="project" value="TreeGrafter"/>
</dbReference>
<dbReference type="GO" id="GO:0010468">
    <property type="term" value="P:regulation of gene expression"/>
    <property type="evidence" value="ECO:0007669"/>
    <property type="project" value="TreeGrafter"/>
</dbReference>
<evidence type="ECO:0000259" key="2">
    <source>
        <dbReference type="PROSITE" id="PS51183"/>
    </source>
</evidence>
<dbReference type="GO" id="GO:0051864">
    <property type="term" value="F:histone H3K36 demethylase activity"/>
    <property type="evidence" value="ECO:0007669"/>
    <property type="project" value="TreeGrafter"/>
</dbReference>
<accession>G4TNF4</accession>
<dbReference type="OMA" id="TESHMNA"/>
<dbReference type="EMBL" id="CAFZ01000186">
    <property type="protein sequence ID" value="CCA72847.1"/>
    <property type="molecule type" value="Genomic_DNA"/>
</dbReference>
<dbReference type="InterPro" id="IPR003347">
    <property type="entry name" value="JmjC_dom"/>
</dbReference>
<dbReference type="FunCoup" id="G4TNF4">
    <property type="interactions" value="196"/>
</dbReference>
<dbReference type="AlphaFoldDB" id="G4TNF4"/>
<feature type="domain" description="JmjC" evidence="3">
    <location>
        <begin position="391"/>
        <end position="556"/>
    </location>
</feature>
<dbReference type="InParanoid" id="G4TNF4"/>
<dbReference type="GO" id="GO:0005634">
    <property type="term" value="C:nucleus"/>
    <property type="evidence" value="ECO:0007669"/>
    <property type="project" value="TreeGrafter"/>
</dbReference>
<protein>
    <submittedName>
        <fullName evidence="4">Related to regulator of deoxyribodipyrimidine photo-lyase PHR1</fullName>
    </submittedName>
</protein>
<feature type="region of interest" description="Disordered" evidence="1">
    <location>
        <begin position="593"/>
        <end position="624"/>
    </location>
</feature>
<dbReference type="InterPro" id="IPR003349">
    <property type="entry name" value="JmjN"/>
</dbReference>
<feature type="region of interest" description="Disordered" evidence="1">
    <location>
        <begin position="173"/>
        <end position="281"/>
    </location>
</feature>